<evidence type="ECO:0000256" key="2">
    <source>
        <dbReference type="ARBA" id="ARBA00022692"/>
    </source>
</evidence>
<evidence type="ECO:0000256" key="5">
    <source>
        <dbReference type="SAM" id="Phobius"/>
    </source>
</evidence>
<evidence type="ECO:0000313" key="7">
    <source>
        <dbReference type="Proteomes" id="UP000472262"/>
    </source>
</evidence>
<evidence type="ECO:0000313" key="6">
    <source>
        <dbReference type="Ensembl" id="ENSSGRP00000015953.1"/>
    </source>
</evidence>
<keyword evidence="7" id="KW-1185">Reference proteome</keyword>
<proteinExistence type="predicted"/>
<dbReference type="Ensembl" id="ENSSGRT00000017274.1">
    <property type="protein sequence ID" value="ENSSGRP00000015953.1"/>
    <property type="gene ID" value="ENSSGRG00000009846.1"/>
</dbReference>
<reference evidence="6" key="1">
    <citation type="submission" date="2025-08" db="UniProtKB">
        <authorList>
            <consortium name="Ensembl"/>
        </authorList>
    </citation>
    <scope>IDENTIFICATION</scope>
</reference>
<evidence type="ECO:0000256" key="3">
    <source>
        <dbReference type="ARBA" id="ARBA00022989"/>
    </source>
</evidence>
<keyword evidence="4 5" id="KW-0472">Membrane</keyword>
<feature type="transmembrane region" description="Helical" evidence="5">
    <location>
        <begin position="70"/>
        <end position="95"/>
    </location>
</feature>
<dbReference type="InParanoid" id="A0A672KTJ5"/>
<feature type="transmembrane region" description="Helical" evidence="5">
    <location>
        <begin position="110"/>
        <end position="131"/>
    </location>
</feature>
<evidence type="ECO:0000256" key="1">
    <source>
        <dbReference type="ARBA" id="ARBA00004141"/>
    </source>
</evidence>
<dbReference type="PANTHER" id="PTHR23423">
    <property type="entry name" value="ORGANIC SOLUTE TRANSPORTER-RELATED"/>
    <property type="match status" value="1"/>
</dbReference>
<dbReference type="OMA" id="HIAIMIN"/>
<comment type="subcellular location">
    <subcellularLocation>
        <location evidence="1">Membrane</location>
        <topology evidence="1">Multi-pass membrane protein</topology>
    </subcellularLocation>
</comment>
<sequence>MASSICMDCFVFLGSYHSITLLKFMGLIKDFFGGKTRMLEMLAGEQVSPNPFPCCCCCCLPLFNINKTSVGWMMAAVLQLSVVRTVLFFLTLVLWTDEQYDYGDVINLNMYVNAIIAISTFLSFYGYLLFYKATKRALPGYGLQAKFICIIVILVLCGLQSGILETMGALNVIPCTPPFSDLFRSQCKIHKTLLLISQKFLDLESGKHPI</sequence>
<accession>A0A672KTJ5</accession>
<keyword evidence="3 5" id="KW-1133">Transmembrane helix</keyword>
<reference evidence="6" key="2">
    <citation type="submission" date="2025-09" db="UniProtKB">
        <authorList>
            <consortium name="Ensembl"/>
        </authorList>
    </citation>
    <scope>IDENTIFICATION</scope>
</reference>
<evidence type="ECO:0000256" key="4">
    <source>
        <dbReference type="ARBA" id="ARBA00023136"/>
    </source>
</evidence>
<protein>
    <submittedName>
        <fullName evidence="6">Si:dkey-16n15.6</fullName>
    </submittedName>
</protein>
<feature type="transmembrane region" description="Helical" evidence="5">
    <location>
        <begin position="143"/>
        <end position="164"/>
    </location>
</feature>
<dbReference type="SMART" id="SM01417">
    <property type="entry name" value="Solute_trans_a"/>
    <property type="match status" value="1"/>
</dbReference>
<dbReference type="InterPro" id="IPR005178">
    <property type="entry name" value="Ostalpha/TMEM184C"/>
</dbReference>
<dbReference type="GO" id="GO:0016020">
    <property type="term" value="C:membrane"/>
    <property type="evidence" value="ECO:0007669"/>
    <property type="project" value="UniProtKB-SubCell"/>
</dbReference>
<dbReference type="AlphaFoldDB" id="A0A672KTJ5"/>
<name>A0A672KTJ5_SINGR</name>
<organism evidence="6 7">
    <name type="scientific">Sinocyclocheilus grahami</name>
    <name type="common">Dianchi golden-line fish</name>
    <name type="synonym">Barbus grahami</name>
    <dbReference type="NCBI Taxonomy" id="75366"/>
    <lineage>
        <taxon>Eukaryota</taxon>
        <taxon>Metazoa</taxon>
        <taxon>Chordata</taxon>
        <taxon>Craniata</taxon>
        <taxon>Vertebrata</taxon>
        <taxon>Euteleostomi</taxon>
        <taxon>Actinopterygii</taxon>
        <taxon>Neopterygii</taxon>
        <taxon>Teleostei</taxon>
        <taxon>Ostariophysi</taxon>
        <taxon>Cypriniformes</taxon>
        <taxon>Cyprinidae</taxon>
        <taxon>Cyprininae</taxon>
        <taxon>Sinocyclocheilus</taxon>
    </lineage>
</organism>
<dbReference type="Proteomes" id="UP000472262">
    <property type="component" value="Unassembled WGS sequence"/>
</dbReference>
<dbReference type="Pfam" id="PF03619">
    <property type="entry name" value="Solute_trans_a"/>
    <property type="match status" value="1"/>
</dbReference>
<keyword evidence="2 5" id="KW-0812">Transmembrane</keyword>